<proteinExistence type="predicted"/>
<keyword evidence="1 4" id="KW-0489">Methyltransferase</keyword>
<evidence type="ECO:0000256" key="2">
    <source>
        <dbReference type="ARBA" id="ARBA00022679"/>
    </source>
</evidence>
<protein>
    <submittedName>
        <fullName evidence="4">Class I SAM-dependent methyltransferase</fullName>
    </submittedName>
</protein>
<keyword evidence="2" id="KW-0808">Transferase</keyword>
<dbReference type="InterPro" id="IPR002935">
    <property type="entry name" value="SAM_O-MeTrfase"/>
</dbReference>
<dbReference type="Gene3D" id="3.40.50.150">
    <property type="entry name" value="Vaccinia Virus protein VP39"/>
    <property type="match status" value="1"/>
</dbReference>
<dbReference type="InterPro" id="IPR050362">
    <property type="entry name" value="Cation-dep_OMT"/>
</dbReference>
<keyword evidence="3" id="KW-0949">S-adenosyl-L-methionine</keyword>
<sequence>MALSSGQLSPELHDYVVSHSTGPDAVLRALAAETLERFPGNAGMQIAPEQGTFMTLLPRLIGARRAVEVGTFTGYSSLCLARGLGEDGELLCCDVNEEWTSLARRYWEEAGVAERIQLRLAPALDTLRELPPDLVFDLAFIDADKPSYVAYWEELVPRLRPGGVLLVDNTLWSGAVADPDRQDNSVRAIRAFNDHATADERVEQVILPIGDGLMLARKR</sequence>
<evidence type="ECO:0000313" key="5">
    <source>
        <dbReference type="Proteomes" id="UP001501509"/>
    </source>
</evidence>
<dbReference type="PROSITE" id="PS51682">
    <property type="entry name" value="SAM_OMT_I"/>
    <property type="match status" value="1"/>
</dbReference>
<name>A0ABN3QVJ5_9ACTN</name>
<dbReference type="EMBL" id="BAAATD010000020">
    <property type="protein sequence ID" value="GAA2636388.1"/>
    <property type="molecule type" value="Genomic_DNA"/>
</dbReference>
<dbReference type="RefSeq" id="WP_344548761.1">
    <property type="nucleotide sequence ID" value="NZ_BAAATD010000020.1"/>
</dbReference>
<evidence type="ECO:0000256" key="1">
    <source>
        <dbReference type="ARBA" id="ARBA00022603"/>
    </source>
</evidence>
<keyword evidence="5" id="KW-1185">Reference proteome</keyword>
<reference evidence="4 5" key="1">
    <citation type="journal article" date="2019" name="Int. J. Syst. Evol. Microbiol.">
        <title>The Global Catalogue of Microorganisms (GCM) 10K type strain sequencing project: providing services to taxonomists for standard genome sequencing and annotation.</title>
        <authorList>
            <consortium name="The Broad Institute Genomics Platform"/>
            <consortium name="The Broad Institute Genome Sequencing Center for Infectious Disease"/>
            <person name="Wu L."/>
            <person name="Ma J."/>
        </authorList>
    </citation>
    <scope>NUCLEOTIDE SEQUENCE [LARGE SCALE GENOMIC DNA]</scope>
    <source>
        <strain evidence="4 5">JCM 6833</strain>
    </source>
</reference>
<dbReference type="Pfam" id="PF01596">
    <property type="entry name" value="Methyltransf_3"/>
    <property type="match status" value="1"/>
</dbReference>
<dbReference type="GO" id="GO:0032259">
    <property type="term" value="P:methylation"/>
    <property type="evidence" value="ECO:0007669"/>
    <property type="project" value="UniProtKB-KW"/>
</dbReference>
<dbReference type="CDD" id="cd02440">
    <property type="entry name" value="AdoMet_MTases"/>
    <property type="match status" value="1"/>
</dbReference>
<gene>
    <name evidence="4" type="ORF">GCM10010411_89540</name>
</gene>
<dbReference type="SUPFAM" id="SSF53335">
    <property type="entry name" value="S-adenosyl-L-methionine-dependent methyltransferases"/>
    <property type="match status" value="1"/>
</dbReference>
<dbReference type="Proteomes" id="UP001501509">
    <property type="component" value="Unassembled WGS sequence"/>
</dbReference>
<comment type="caution">
    <text evidence="4">The sequence shown here is derived from an EMBL/GenBank/DDBJ whole genome shotgun (WGS) entry which is preliminary data.</text>
</comment>
<dbReference type="GO" id="GO:0008168">
    <property type="term" value="F:methyltransferase activity"/>
    <property type="evidence" value="ECO:0007669"/>
    <property type="project" value="UniProtKB-KW"/>
</dbReference>
<dbReference type="InterPro" id="IPR029063">
    <property type="entry name" value="SAM-dependent_MTases_sf"/>
</dbReference>
<dbReference type="PANTHER" id="PTHR10509:SF14">
    <property type="entry name" value="CAFFEOYL-COA O-METHYLTRANSFERASE 3-RELATED"/>
    <property type="match status" value="1"/>
</dbReference>
<dbReference type="PANTHER" id="PTHR10509">
    <property type="entry name" value="O-METHYLTRANSFERASE-RELATED"/>
    <property type="match status" value="1"/>
</dbReference>
<organism evidence="4 5">
    <name type="scientific">Actinomadura fulvescens</name>
    <dbReference type="NCBI Taxonomy" id="46160"/>
    <lineage>
        <taxon>Bacteria</taxon>
        <taxon>Bacillati</taxon>
        <taxon>Actinomycetota</taxon>
        <taxon>Actinomycetes</taxon>
        <taxon>Streptosporangiales</taxon>
        <taxon>Thermomonosporaceae</taxon>
        <taxon>Actinomadura</taxon>
    </lineage>
</organism>
<evidence type="ECO:0000256" key="3">
    <source>
        <dbReference type="ARBA" id="ARBA00022691"/>
    </source>
</evidence>
<accession>A0ABN3QVJ5</accession>
<evidence type="ECO:0000313" key="4">
    <source>
        <dbReference type="EMBL" id="GAA2636388.1"/>
    </source>
</evidence>